<organism evidence="4 5">
    <name type="scientific">Aldrovandia affinis</name>
    <dbReference type="NCBI Taxonomy" id="143900"/>
    <lineage>
        <taxon>Eukaryota</taxon>
        <taxon>Metazoa</taxon>
        <taxon>Chordata</taxon>
        <taxon>Craniata</taxon>
        <taxon>Vertebrata</taxon>
        <taxon>Euteleostomi</taxon>
        <taxon>Actinopterygii</taxon>
        <taxon>Neopterygii</taxon>
        <taxon>Teleostei</taxon>
        <taxon>Notacanthiformes</taxon>
        <taxon>Halosauridae</taxon>
        <taxon>Aldrovandia</taxon>
    </lineage>
</organism>
<keyword evidence="1" id="KW-0479">Metal-binding</keyword>
<feature type="domain" description="SWIM-type" evidence="3">
    <location>
        <begin position="550"/>
        <end position="587"/>
    </location>
</feature>
<name>A0AAD7W5R5_9TELE</name>
<dbReference type="PANTHER" id="PTHR47456:SF4">
    <property type="entry name" value="SWIM-TYPE DOMAIN-CONTAINING PROTEIN"/>
    <property type="match status" value="1"/>
</dbReference>
<accession>A0AAD7W5R5</accession>
<reference evidence="4" key="1">
    <citation type="journal article" date="2023" name="Science">
        <title>Genome structures resolve the early diversification of teleost fishes.</title>
        <authorList>
            <person name="Parey E."/>
            <person name="Louis A."/>
            <person name="Montfort J."/>
            <person name="Bouchez O."/>
            <person name="Roques C."/>
            <person name="Iampietro C."/>
            <person name="Lluch J."/>
            <person name="Castinel A."/>
            <person name="Donnadieu C."/>
            <person name="Desvignes T."/>
            <person name="Floi Bucao C."/>
            <person name="Jouanno E."/>
            <person name="Wen M."/>
            <person name="Mejri S."/>
            <person name="Dirks R."/>
            <person name="Jansen H."/>
            <person name="Henkel C."/>
            <person name="Chen W.J."/>
            <person name="Zahm M."/>
            <person name="Cabau C."/>
            <person name="Klopp C."/>
            <person name="Thompson A.W."/>
            <person name="Robinson-Rechavi M."/>
            <person name="Braasch I."/>
            <person name="Lecointre G."/>
            <person name="Bobe J."/>
            <person name="Postlethwait J.H."/>
            <person name="Berthelot C."/>
            <person name="Roest Crollius H."/>
            <person name="Guiguen Y."/>
        </authorList>
    </citation>
    <scope>NUCLEOTIDE SEQUENCE</scope>
    <source>
        <strain evidence="4">NC1722</strain>
    </source>
</reference>
<keyword evidence="1" id="KW-0862">Zinc</keyword>
<dbReference type="AlphaFoldDB" id="A0AAD7W5R5"/>
<dbReference type="Pfam" id="PF15299">
    <property type="entry name" value="ALS2CR8"/>
    <property type="match status" value="1"/>
</dbReference>
<comment type="caution">
    <text evidence="4">The sequence shown here is derived from an EMBL/GenBank/DDBJ whole genome shotgun (WGS) entry which is preliminary data.</text>
</comment>
<keyword evidence="5" id="KW-1185">Reference proteome</keyword>
<dbReference type="PANTHER" id="PTHR47456">
    <property type="entry name" value="PHD-TYPE DOMAIN-CONTAINING PROTEIN"/>
    <property type="match status" value="1"/>
</dbReference>
<dbReference type="InterPro" id="IPR029309">
    <property type="entry name" value="CaRF"/>
</dbReference>
<dbReference type="PROSITE" id="PS50966">
    <property type="entry name" value="ZF_SWIM"/>
    <property type="match status" value="1"/>
</dbReference>
<dbReference type="Pfam" id="PF21056">
    <property type="entry name" value="ZSWIM1-3_RNaseH-like"/>
    <property type="match status" value="1"/>
</dbReference>
<evidence type="ECO:0000313" key="4">
    <source>
        <dbReference type="EMBL" id="KAJ8384762.1"/>
    </source>
</evidence>
<feature type="region of interest" description="Disordered" evidence="2">
    <location>
        <begin position="82"/>
        <end position="103"/>
    </location>
</feature>
<dbReference type="InterPro" id="IPR007527">
    <property type="entry name" value="Znf_SWIM"/>
</dbReference>
<dbReference type="Proteomes" id="UP001221898">
    <property type="component" value="Unassembled WGS sequence"/>
</dbReference>
<dbReference type="EMBL" id="JAINUG010000265">
    <property type="protein sequence ID" value="KAJ8384762.1"/>
    <property type="molecule type" value="Genomic_DNA"/>
</dbReference>
<evidence type="ECO:0000256" key="2">
    <source>
        <dbReference type="SAM" id="MobiDB-lite"/>
    </source>
</evidence>
<sequence>MSDSIMVEYEYSSFLKRYQEETKSKFIIKNITANFNDKEWQPPTGIQKVYWEWKKDNTPSIPFSGVPFIFVGFKSMMCHQGKDNGAKKKRQYAEAKSKETTQDHSFRKGRFLLQDTKKVGCPAEVHITRICRFPAFKLDDNRERARKAAAVRLREALKRDPIVWEIVYIVKTPAASAHVGHPAIRPALTRRRVYPTDKDIRNVIAKAREEGRQSKIDLQDLVESHKRKCPTDNIHLRLNSGKEDLLFCYQSEWQQKILQLYGKDVCLLDATYRTAPYASPLFFLYVRTNVCYVVAGVFVVQHERTEAVKEALTVFKEWNKNWSPAHFLVDYSEVEIQAVESTFEGAQAVLCDFHRERAWVEWARKPADGIEDQGALLKMLRAIAAADTTETFHQSVDLLTNSSVWRTNSMLRNWFSTTWLAETKRWVAVFRDESLNVAVTANNGAKRQSETLKFRFLDGYKESTLTDMVTVVMNSYVPYMQKKYTELNVRCSSGYKRYNKSVPAFLNNRPKDMVKHVLQRMDTSLGAEDIVSLGGGVFRVKSETKEGAAYTVDFGRASSTMPSCQCQDWKQQCLPCKHFCAVFRSVPGWTWNELAETYRDQPLFVLDPDCFCPGEHRQVSSEPASTVVTDLPHRRKSCKNLLMEECISTLKNIMESVYLLDNETTLLS</sequence>
<dbReference type="InterPro" id="IPR048324">
    <property type="entry name" value="ZSWIM1-3_RNaseH-like"/>
</dbReference>
<dbReference type="GO" id="GO:0003700">
    <property type="term" value="F:DNA-binding transcription factor activity"/>
    <property type="evidence" value="ECO:0007669"/>
    <property type="project" value="InterPro"/>
</dbReference>
<keyword evidence="1" id="KW-0863">Zinc-finger</keyword>
<proteinExistence type="predicted"/>
<evidence type="ECO:0000313" key="5">
    <source>
        <dbReference type="Proteomes" id="UP001221898"/>
    </source>
</evidence>
<evidence type="ECO:0000256" key="1">
    <source>
        <dbReference type="PROSITE-ProRule" id="PRU00325"/>
    </source>
</evidence>
<protein>
    <recommendedName>
        <fullName evidence="3">SWIM-type domain-containing protein</fullName>
    </recommendedName>
</protein>
<gene>
    <name evidence="4" type="ORF">AAFF_G00198480</name>
</gene>
<dbReference type="GO" id="GO:0008270">
    <property type="term" value="F:zinc ion binding"/>
    <property type="evidence" value="ECO:0007669"/>
    <property type="project" value="UniProtKB-KW"/>
</dbReference>
<evidence type="ECO:0000259" key="3">
    <source>
        <dbReference type="PROSITE" id="PS50966"/>
    </source>
</evidence>